<protein>
    <submittedName>
        <fullName evidence="1">Uncharacterized protein</fullName>
    </submittedName>
</protein>
<keyword evidence="2" id="KW-1185">Reference proteome</keyword>
<gene>
    <name evidence="1" type="ORF">SCF082_LOCUS53072</name>
</gene>
<dbReference type="EMBL" id="CAXAMM010044417">
    <property type="protein sequence ID" value="CAK9114606.1"/>
    <property type="molecule type" value="Genomic_DNA"/>
</dbReference>
<feature type="non-terminal residue" evidence="1">
    <location>
        <position position="1"/>
    </location>
</feature>
<sequence>ASTSPQPSGAESDRLPNIMDSDVFHFLHGALNAPQTKHRTLMHLGRSLMEDNLQSPTAEQAVNWKLATACGFPLEPAEKSWLHHELLGSLGYTFLASVGPLERTPHWILASDEWFRRVQNVDTALETLRKAAEELVSVLEKHGAQAFHVSSPLYYEAGSGLSQDVTLLLSRQGAYNKGDACPVQRLANADQGVFIVEHKESCMWCEQGALKEDCRPLAAARVKKHQFALASGISPFGENDAPVAALITDLLRKGGVPCPWLPIQEEEYERNLPIPADLSEDGLRATR</sequence>
<accession>A0ABP0SQE5</accession>
<evidence type="ECO:0000313" key="1">
    <source>
        <dbReference type="EMBL" id="CAK9114606.1"/>
    </source>
</evidence>
<feature type="non-terminal residue" evidence="1">
    <location>
        <position position="287"/>
    </location>
</feature>
<comment type="caution">
    <text evidence="1">The sequence shown here is derived from an EMBL/GenBank/DDBJ whole genome shotgun (WGS) entry which is preliminary data.</text>
</comment>
<name>A0ABP0SQE5_9DINO</name>
<proteinExistence type="predicted"/>
<reference evidence="1 2" key="1">
    <citation type="submission" date="2024-02" db="EMBL/GenBank/DDBJ databases">
        <authorList>
            <person name="Chen Y."/>
            <person name="Shah S."/>
            <person name="Dougan E. K."/>
            <person name="Thang M."/>
            <person name="Chan C."/>
        </authorList>
    </citation>
    <scope>NUCLEOTIDE SEQUENCE [LARGE SCALE GENOMIC DNA]</scope>
</reference>
<organism evidence="1 2">
    <name type="scientific">Durusdinium trenchii</name>
    <dbReference type="NCBI Taxonomy" id="1381693"/>
    <lineage>
        <taxon>Eukaryota</taxon>
        <taxon>Sar</taxon>
        <taxon>Alveolata</taxon>
        <taxon>Dinophyceae</taxon>
        <taxon>Suessiales</taxon>
        <taxon>Symbiodiniaceae</taxon>
        <taxon>Durusdinium</taxon>
    </lineage>
</organism>
<evidence type="ECO:0000313" key="2">
    <source>
        <dbReference type="Proteomes" id="UP001642464"/>
    </source>
</evidence>
<dbReference type="Proteomes" id="UP001642464">
    <property type="component" value="Unassembled WGS sequence"/>
</dbReference>